<keyword evidence="7" id="KW-1185">Reference proteome</keyword>
<dbReference type="InterPro" id="IPR032466">
    <property type="entry name" value="Metal_Hydrolase"/>
</dbReference>
<dbReference type="Pfam" id="PF04909">
    <property type="entry name" value="Amidohydro_2"/>
    <property type="match status" value="1"/>
</dbReference>
<name>A0ABR1Y9N3_9PEZI</name>
<gene>
    <name evidence="6" type="ORF">HDK90DRAFT_515520</name>
</gene>
<evidence type="ECO:0000256" key="4">
    <source>
        <dbReference type="SAM" id="SignalP"/>
    </source>
</evidence>
<evidence type="ECO:0000313" key="6">
    <source>
        <dbReference type="EMBL" id="KAK8223178.1"/>
    </source>
</evidence>
<feature type="domain" description="Amidohydrolase-related" evidence="5">
    <location>
        <begin position="106"/>
        <end position="415"/>
    </location>
</feature>
<dbReference type="SUPFAM" id="SSF51556">
    <property type="entry name" value="Metallo-dependent hydrolases"/>
    <property type="match status" value="1"/>
</dbReference>
<sequence>MLFSFLSQTSLFCGLTSLLASGAAANQHFQALVSDDMDMAADALTRRATGPPKIDIAKIKERARADGIDLESLPFSEAALSAVEAIALPVDPSSVPKPADKTKGKIDVHVHVVPDWYRQVFPDTSGMPTPEWDVLGALRFMSDYNIKRSVVSVSTPGALVYLQDEKKTTAVARLLNEWMGALVQTYPDKFSFFAAIPLPYTDAAVREANYALDSLGAVGVGVLSSHAGKYLGNPEFKPFFENLNNRKSSKEIIYIHPTEPYVNVNGSLVSANPLAGSYSGAIAEFYFDTGRTLMDLTLTQTILNFTKINYAVSQVGGAFPSLIDRFLRSYPQLNKQTMDAFSTRFWWDSAGPTYPNQVKGLLAYGIPKSHLTFGSDYPYGRPQWYRPAVEAIERADFLSDAEKDGVFGRNAEQLLEGKIAGI</sequence>
<organism evidence="6 7">
    <name type="scientific">Phyllosticta capitalensis</name>
    <dbReference type="NCBI Taxonomy" id="121624"/>
    <lineage>
        <taxon>Eukaryota</taxon>
        <taxon>Fungi</taxon>
        <taxon>Dikarya</taxon>
        <taxon>Ascomycota</taxon>
        <taxon>Pezizomycotina</taxon>
        <taxon>Dothideomycetes</taxon>
        <taxon>Dothideomycetes incertae sedis</taxon>
        <taxon>Botryosphaeriales</taxon>
        <taxon>Phyllostictaceae</taxon>
        <taxon>Phyllosticta</taxon>
    </lineage>
</organism>
<proteinExistence type="inferred from homology"/>
<protein>
    <recommendedName>
        <fullName evidence="5">Amidohydrolase-related domain-containing protein</fullName>
    </recommendedName>
</protein>
<evidence type="ECO:0000256" key="3">
    <source>
        <dbReference type="RuleBase" id="RU366045"/>
    </source>
</evidence>
<evidence type="ECO:0000313" key="7">
    <source>
        <dbReference type="Proteomes" id="UP001492380"/>
    </source>
</evidence>
<dbReference type="InterPro" id="IPR032465">
    <property type="entry name" value="ACMSD"/>
</dbReference>
<dbReference type="PANTHER" id="PTHR21240">
    <property type="entry name" value="2-AMINO-3-CARBOXYLMUCONATE-6-SEMIALDEHYDE DECARBOXYLASE"/>
    <property type="match status" value="1"/>
</dbReference>
<feature type="chain" id="PRO_5045790679" description="Amidohydrolase-related domain-containing protein" evidence="4">
    <location>
        <begin position="26"/>
        <end position="422"/>
    </location>
</feature>
<comment type="caution">
    <text evidence="6">The sequence shown here is derived from an EMBL/GenBank/DDBJ whole genome shotgun (WGS) entry which is preliminary data.</text>
</comment>
<keyword evidence="2 3" id="KW-0456">Lyase</keyword>
<comment type="similarity">
    <text evidence="3">Belongs to the metallo-dependent hydrolases superfamily.</text>
</comment>
<dbReference type="EMBL" id="JBBWRZ010000014">
    <property type="protein sequence ID" value="KAK8223178.1"/>
    <property type="molecule type" value="Genomic_DNA"/>
</dbReference>
<feature type="signal peptide" evidence="4">
    <location>
        <begin position="1"/>
        <end position="25"/>
    </location>
</feature>
<evidence type="ECO:0000256" key="1">
    <source>
        <dbReference type="ARBA" id="ARBA00022793"/>
    </source>
</evidence>
<reference evidence="6 7" key="1">
    <citation type="submission" date="2024-04" db="EMBL/GenBank/DDBJ databases">
        <title>Phyllosticta paracitricarpa is synonymous to the EU quarantine fungus P. citricarpa based on phylogenomic analyses.</title>
        <authorList>
            <consortium name="Lawrence Berkeley National Laboratory"/>
            <person name="Van Ingen-Buijs V.A."/>
            <person name="Van Westerhoven A.C."/>
            <person name="Haridas S."/>
            <person name="Skiadas P."/>
            <person name="Martin F."/>
            <person name="Groenewald J.Z."/>
            <person name="Crous P.W."/>
            <person name="Seidl M.F."/>
        </authorList>
    </citation>
    <scope>NUCLEOTIDE SEQUENCE [LARGE SCALE GENOMIC DNA]</scope>
    <source>
        <strain evidence="6 7">CBS 123374</strain>
    </source>
</reference>
<keyword evidence="1 3" id="KW-0210">Decarboxylase</keyword>
<dbReference type="Gene3D" id="3.20.20.140">
    <property type="entry name" value="Metal-dependent hydrolases"/>
    <property type="match status" value="1"/>
</dbReference>
<keyword evidence="4" id="KW-0732">Signal</keyword>
<accession>A0ABR1Y9N3</accession>
<dbReference type="PANTHER" id="PTHR21240:SF32">
    <property type="entry name" value="AMIDOHYDROLASE-RELATED DOMAIN-CONTAINING PROTEIN"/>
    <property type="match status" value="1"/>
</dbReference>
<dbReference type="Proteomes" id="UP001492380">
    <property type="component" value="Unassembled WGS sequence"/>
</dbReference>
<evidence type="ECO:0000259" key="5">
    <source>
        <dbReference type="Pfam" id="PF04909"/>
    </source>
</evidence>
<dbReference type="InterPro" id="IPR006680">
    <property type="entry name" value="Amidohydro-rel"/>
</dbReference>
<evidence type="ECO:0000256" key="2">
    <source>
        <dbReference type="ARBA" id="ARBA00023239"/>
    </source>
</evidence>